<dbReference type="OrthoDB" id="4026039at2759"/>
<proteinExistence type="predicted"/>
<dbReference type="Proteomes" id="UP000837801">
    <property type="component" value="Unassembled WGS sequence"/>
</dbReference>
<comment type="caution">
    <text evidence="2">The sequence shown here is derived from an EMBL/GenBank/DDBJ whole genome shotgun (WGS) entry which is preliminary data.</text>
</comment>
<evidence type="ECO:0000313" key="2">
    <source>
        <dbReference type="EMBL" id="CAH2355577.1"/>
    </source>
</evidence>
<dbReference type="EMBL" id="CAKXYY010000029">
    <property type="protein sequence ID" value="CAH2355577.1"/>
    <property type="molecule type" value="Genomic_DNA"/>
</dbReference>
<feature type="region of interest" description="Disordered" evidence="1">
    <location>
        <begin position="1"/>
        <end position="59"/>
    </location>
</feature>
<feature type="compositionally biased region" description="Low complexity" evidence="1">
    <location>
        <begin position="33"/>
        <end position="53"/>
    </location>
</feature>
<dbReference type="AlphaFoldDB" id="A0A9P0QWE4"/>
<evidence type="ECO:0000313" key="3">
    <source>
        <dbReference type="Proteomes" id="UP000837801"/>
    </source>
</evidence>
<reference evidence="2" key="1">
    <citation type="submission" date="2022-03" db="EMBL/GenBank/DDBJ databases">
        <authorList>
            <person name="Legras J.-L."/>
            <person name="Devillers H."/>
            <person name="Grondin C."/>
        </authorList>
    </citation>
    <scope>NUCLEOTIDE SEQUENCE</scope>
    <source>
        <strain evidence="2">CLIB 1423</strain>
    </source>
</reference>
<name>A0A9P0QWE4_9ASCO</name>
<keyword evidence="3" id="KW-1185">Reference proteome</keyword>
<evidence type="ECO:0000256" key="1">
    <source>
        <dbReference type="SAM" id="MobiDB-lite"/>
    </source>
</evidence>
<sequence>MNIDLLIHSTDNTPHEASRKRKYEDDAEEDFDSVFSRRSTSSSISAPSPDTQSHATKSGIEPDFRECIGETDTQESGQCVSFKEYSSSNTRITCCETLFKALSENLKHPINLCSIKFADAGLHSGHGETVDETTRKLVVQKIHDKYVEPLLDLTGYKWVRKEVTPKGRGLKVFSMKYSCSQEVRRRSVSHSISSNTVEEDTCRSRQLSHPLKQFSCESHYSIKYTWSTKTIEVNYRHVAHPPLKRLPEKLKPFILKRLDMRAMDLYQEILISPEFQDIKDLLFFSKVQSYWSKERNKRKVETTKEAFKKFLSK</sequence>
<protein>
    <submittedName>
        <fullName evidence="2">Uncharacterized protein</fullName>
    </submittedName>
</protein>
<accession>A0A9P0QWE4</accession>
<gene>
    <name evidence="2" type="ORF">CLIB1423_29S00254</name>
</gene>
<organism evidence="2 3">
    <name type="scientific">[Candida] railenensis</name>
    <dbReference type="NCBI Taxonomy" id="45579"/>
    <lineage>
        <taxon>Eukaryota</taxon>
        <taxon>Fungi</taxon>
        <taxon>Dikarya</taxon>
        <taxon>Ascomycota</taxon>
        <taxon>Saccharomycotina</taxon>
        <taxon>Pichiomycetes</taxon>
        <taxon>Debaryomycetaceae</taxon>
        <taxon>Kurtzmaniella</taxon>
    </lineage>
</organism>